<dbReference type="RefSeq" id="XP_026675167.1">
    <property type="nucleotide sequence ID" value="XM_026819366.1"/>
</dbReference>
<dbReference type="Proteomes" id="UP000694925">
    <property type="component" value="Unplaced"/>
</dbReference>
<name>A0AAJ7SBU9_9HYME</name>
<evidence type="ECO:0000313" key="1">
    <source>
        <dbReference type="Proteomes" id="UP000694925"/>
    </source>
</evidence>
<protein>
    <submittedName>
        <fullName evidence="2">Uncharacterized protein LOC108632026</fullName>
    </submittedName>
</protein>
<proteinExistence type="predicted"/>
<keyword evidence="1" id="KW-1185">Reference proteome</keyword>
<dbReference type="KEGG" id="ccal:108632026"/>
<accession>A0AAJ7SBU9</accession>
<dbReference type="GeneID" id="108632026"/>
<reference evidence="2" key="1">
    <citation type="submission" date="2025-08" db="UniProtKB">
        <authorList>
            <consortium name="RefSeq"/>
        </authorList>
    </citation>
    <scope>IDENTIFICATION</scope>
    <source>
        <tissue evidence="2">Whole body</tissue>
    </source>
</reference>
<sequence>METFFIYENMQRIGNQLSTVLSEEHLSETNNLMNNINESYSHLQNGVQSIATNQVTTMEFEHKLINEKFVELAESVEDMIDNDILTNLMAMRNSVFEKLKETSETINMLVDSSCEQQLKIYNETCENVLNVQENVKIIREMQRSTEKQQLFSEVQETIRLTFFLHGIFVN</sequence>
<evidence type="ECO:0000313" key="2">
    <source>
        <dbReference type="RefSeq" id="XP_026675167.1"/>
    </source>
</evidence>
<gene>
    <name evidence="2" type="primary">LOC108632026</name>
</gene>
<organism evidence="1 2">
    <name type="scientific">Ceratina calcarata</name>
    <dbReference type="NCBI Taxonomy" id="156304"/>
    <lineage>
        <taxon>Eukaryota</taxon>
        <taxon>Metazoa</taxon>
        <taxon>Ecdysozoa</taxon>
        <taxon>Arthropoda</taxon>
        <taxon>Hexapoda</taxon>
        <taxon>Insecta</taxon>
        <taxon>Pterygota</taxon>
        <taxon>Neoptera</taxon>
        <taxon>Endopterygota</taxon>
        <taxon>Hymenoptera</taxon>
        <taxon>Apocrita</taxon>
        <taxon>Aculeata</taxon>
        <taxon>Apoidea</taxon>
        <taxon>Anthophila</taxon>
        <taxon>Apidae</taxon>
        <taxon>Ceratina</taxon>
        <taxon>Zadontomerus</taxon>
    </lineage>
</organism>
<dbReference type="AlphaFoldDB" id="A0AAJ7SBU9"/>